<name>E5DPX0_9CAUD</name>
<keyword evidence="2" id="KW-1185">Reference proteome</keyword>
<protein>
    <submittedName>
        <fullName evidence="1">Uncharacterized protein</fullName>
    </submittedName>
</protein>
<reference evidence="1 2" key="1">
    <citation type="journal article" date="2010" name="Virol. J.">
        <title>Genomes of the T4-related bacteriophages as windows on microbial genome evolution.</title>
        <authorList>
            <person name="Petrov V.M."/>
            <person name="Ratnayaka S."/>
            <person name="Nolan J.M."/>
            <person name="Miller E.S."/>
            <person name="Karam J.D."/>
        </authorList>
    </citation>
    <scope>NUCLEOTIDE SEQUENCE [LARGE SCALE GENOMIC DNA]</scope>
</reference>
<dbReference type="RefSeq" id="YP_009011466.1">
    <property type="nucleotide sequence ID" value="NC_023688.1"/>
</dbReference>
<organism evidence="1 2">
    <name type="scientific">Aeromonas phage PX29</name>
    <dbReference type="NCBI Taxonomy" id="926067"/>
    <lineage>
        <taxon>Viruses</taxon>
        <taxon>Duplodnaviria</taxon>
        <taxon>Heunggongvirae</taxon>
        <taxon>Uroviricota</taxon>
        <taxon>Caudoviricetes</taxon>
        <taxon>Pantevenvirales</taxon>
        <taxon>Straboviridae</taxon>
        <taxon>Angelvirus</taxon>
        <taxon>Angelvirus px29</taxon>
    </lineage>
</organism>
<evidence type="ECO:0000313" key="2">
    <source>
        <dbReference type="Proteomes" id="UP000008726"/>
    </source>
</evidence>
<accession>E5DPX0</accession>
<gene>
    <name evidence="1" type="ORF">PX29p037</name>
</gene>
<dbReference type="GeneID" id="18559961"/>
<dbReference type="KEGG" id="vg:18559961"/>
<dbReference type="EMBL" id="GU396103">
    <property type="protein sequence ID" value="ADQ52756.1"/>
    <property type="molecule type" value="Genomic_DNA"/>
</dbReference>
<proteinExistence type="predicted"/>
<evidence type="ECO:0000313" key="1">
    <source>
        <dbReference type="EMBL" id="ADQ52756.1"/>
    </source>
</evidence>
<sequence length="100" mass="11653">MLITEENIMSVTVCVFVSPTQMKAWITTRVAYTKLKNQQAMNRAHMRRFTHPERDHYLNEILEDKKAYAVIEEHYDVISCIQKLENAGLSVIGCPRIEKI</sequence>
<dbReference type="Proteomes" id="UP000008726">
    <property type="component" value="Segment"/>
</dbReference>
<dbReference type="OrthoDB" id="39303at10239"/>